<evidence type="ECO:0000313" key="2">
    <source>
        <dbReference type="Proteomes" id="UP000754883"/>
    </source>
</evidence>
<accession>A0A9N9UT83</accession>
<reference evidence="1 2" key="2">
    <citation type="submission" date="2021-10" db="EMBL/GenBank/DDBJ databases">
        <authorList>
            <person name="Piombo E."/>
        </authorList>
    </citation>
    <scope>NUCLEOTIDE SEQUENCE [LARGE SCALE GENOMIC DNA]</scope>
</reference>
<name>A0A9N9UT83_9HYPO</name>
<gene>
    <name evidence="1" type="ORF">CBYS24578_00003611</name>
</gene>
<comment type="caution">
    <text evidence="1">The sequence shown here is derived from an EMBL/GenBank/DDBJ whole genome shotgun (WGS) entry which is preliminary data.</text>
</comment>
<reference evidence="2" key="1">
    <citation type="submission" date="2019-06" db="EMBL/GenBank/DDBJ databases">
        <authorList>
            <person name="Broberg M."/>
        </authorList>
    </citation>
    <scope>NUCLEOTIDE SEQUENCE [LARGE SCALE GENOMIC DNA]</scope>
</reference>
<keyword evidence="2" id="KW-1185">Reference proteome</keyword>
<proteinExistence type="predicted"/>
<dbReference type="Proteomes" id="UP000754883">
    <property type="component" value="Unassembled WGS sequence"/>
</dbReference>
<sequence>MSVQYRSSTFYTLLALRPICIENRTYANSFGTQSERFNYFSAAPNAAVNHDFNLVEEMDETNTFNAILIT</sequence>
<dbReference type="AlphaFoldDB" id="A0A9N9UT83"/>
<evidence type="ECO:0000313" key="1">
    <source>
        <dbReference type="EMBL" id="CAG9998315.1"/>
    </source>
</evidence>
<organism evidence="1 2">
    <name type="scientific">Clonostachys byssicola</name>
    <dbReference type="NCBI Taxonomy" id="160290"/>
    <lineage>
        <taxon>Eukaryota</taxon>
        <taxon>Fungi</taxon>
        <taxon>Dikarya</taxon>
        <taxon>Ascomycota</taxon>
        <taxon>Pezizomycotina</taxon>
        <taxon>Sordariomycetes</taxon>
        <taxon>Hypocreomycetidae</taxon>
        <taxon>Hypocreales</taxon>
        <taxon>Bionectriaceae</taxon>
        <taxon>Clonostachys</taxon>
    </lineage>
</organism>
<protein>
    <submittedName>
        <fullName evidence="1">Uncharacterized protein</fullName>
    </submittedName>
</protein>
<dbReference type="EMBL" id="CABFNO020001546">
    <property type="protein sequence ID" value="CAG9998315.1"/>
    <property type="molecule type" value="Genomic_DNA"/>
</dbReference>